<proteinExistence type="predicted"/>
<dbReference type="PANTHER" id="PTHR19290">
    <property type="entry name" value="BASIC HELIX-LOOP-HELIX PROTEIN NEUROGENIN-RELATED"/>
    <property type="match status" value="1"/>
</dbReference>
<dbReference type="Pfam" id="PF00010">
    <property type="entry name" value="HLH"/>
    <property type="match status" value="1"/>
</dbReference>
<evidence type="ECO:0000313" key="4">
    <source>
        <dbReference type="Proteomes" id="UP000507470"/>
    </source>
</evidence>
<dbReference type="InterPro" id="IPR036638">
    <property type="entry name" value="HLH_DNA-bd_sf"/>
</dbReference>
<keyword evidence="4" id="KW-1185">Reference proteome</keyword>
<feature type="region of interest" description="Disordered" evidence="1">
    <location>
        <begin position="1"/>
        <end position="27"/>
    </location>
</feature>
<dbReference type="EMBL" id="CACVKT020008742">
    <property type="protein sequence ID" value="CAC5417496.1"/>
    <property type="molecule type" value="Genomic_DNA"/>
</dbReference>
<dbReference type="GO" id="GO:0000981">
    <property type="term" value="F:DNA-binding transcription factor activity, RNA polymerase II-specific"/>
    <property type="evidence" value="ECO:0007669"/>
    <property type="project" value="TreeGrafter"/>
</dbReference>
<feature type="domain" description="BHLH" evidence="2">
    <location>
        <begin position="98"/>
        <end position="150"/>
    </location>
</feature>
<evidence type="ECO:0000259" key="2">
    <source>
        <dbReference type="PROSITE" id="PS50888"/>
    </source>
</evidence>
<dbReference type="AlphaFoldDB" id="A0A6J8EBY8"/>
<dbReference type="Gene3D" id="4.10.280.10">
    <property type="entry name" value="Helix-loop-helix DNA-binding domain"/>
    <property type="match status" value="1"/>
</dbReference>
<dbReference type="GO" id="GO:0046983">
    <property type="term" value="F:protein dimerization activity"/>
    <property type="evidence" value="ECO:0007669"/>
    <property type="project" value="InterPro"/>
</dbReference>
<feature type="compositionally biased region" description="Basic and acidic residues" evidence="1">
    <location>
        <begin position="57"/>
        <end position="68"/>
    </location>
</feature>
<dbReference type="SUPFAM" id="SSF47459">
    <property type="entry name" value="HLH, helix-loop-helix DNA-binding domain"/>
    <property type="match status" value="1"/>
</dbReference>
<feature type="compositionally biased region" description="Basic residues" evidence="1">
    <location>
        <begin position="75"/>
        <end position="86"/>
    </location>
</feature>
<dbReference type="GO" id="GO:0005634">
    <property type="term" value="C:nucleus"/>
    <property type="evidence" value="ECO:0007669"/>
    <property type="project" value="TreeGrafter"/>
</dbReference>
<reference evidence="3 4" key="1">
    <citation type="submission" date="2020-06" db="EMBL/GenBank/DDBJ databases">
        <authorList>
            <person name="Li R."/>
            <person name="Bekaert M."/>
        </authorList>
    </citation>
    <scope>NUCLEOTIDE SEQUENCE [LARGE SCALE GENOMIC DNA]</scope>
    <source>
        <strain evidence="4">wild</strain>
    </source>
</reference>
<dbReference type="PROSITE" id="PS50888">
    <property type="entry name" value="BHLH"/>
    <property type="match status" value="1"/>
</dbReference>
<dbReference type="InterPro" id="IPR011598">
    <property type="entry name" value="bHLH_dom"/>
</dbReference>
<dbReference type="Proteomes" id="UP000507470">
    <property type="component" value="Unassembled WGS sequence"/>
</dbReference>
<dbReference type="GO" id="GO:0061564">
    <property type="term" value="P:axon development"/>
    <property type="evidence" value="ECO:0007669"/>
    <property type="project" value="TreeGrafter"/>
</dbReference>
<dbReference type="PANTHER" id="PTHR19290:SF163">
    <property type="entry name" value="BASIC HELIX-LOOP-HELIX NEURAL TRANSCRIPTION FACTOR TAP"/>
    <property type="match status" value="1"/>
</dbReference>
<dbReference type="GO" id="GO:0070888">
    <property type="term" value="F:E-box binding"/>
    <property type="evidence" value="ECO:0007669"/>
    <property type="project" value="TreeGrafter"/>
</dbReference>
<sequence length="320" mass="36357">MDTMNYEFESSYPISPAPSMSISRPGSLSEYDFENDDVFKAASLVEKIDFNNISPDTKPKGLPKHDLSGAENPTKRKRYNKSRRRDRSPALVEKLKKTSRSKANDRERNRMHGLNDALENLRSILPVTPGENKLTKIETLRMAHNYIWMLSQTLEMADKNPQDYVSVTENEEVLSIDNTTNSAITQESSFQCEVPQYTYKTSSPVASVQENYFQNYFQVQHHHDMYAVTLSPDNQYVSLNGDTSVGFSESFSPISSFSPVFATHQIIPTGQIAKNVAYPSLGFTSYEQSFNWNSMYQRPQPGSPTEYSDTSDGFAYEMFP</sequence>
<evidence type="ECO:0000313" key="3">
    <source>
        <dbReference type="EMBL" id="CAC5417496.1"/>
    </source>
</evidence>
<feature type="region of interest" description="Disordered" evidence="1">
    <location>
        <begin position="51"/>
        <end position="109"/>
    </location>
</feature>
<name>A0A6J8EBY8_MYTCO</name>
<protein>
    <submittedName>
        <fullName evidence="3">NEUROG1</fullName>
    </submittedName>
</protein>
<dbReference type="GO" id="GO:0045944">
    <property type="term" value="P:positive regulation of transcription by RNA polymerase II"/>
    <property type="evidence" value="ECO:0007669"/>
    <property type="project" value="TreeGrafter"/>
</dbReference>
<dbReference type="InterPro" id="IPR050359">
    <property type="entry name" value="bHLH_transcription_factors"/>
</dbReference>
<dbReference type="OrthoDB" id="5969565at2759"/>
<dbReference type="SMART" id="SM00353">
    <property type="entry name" value="HLH"/>
    <property type="match status" value="1"/>
</dbReference>
<dbReference type="GO" id="GO:0007423">
    <property type="term" value="P:sensory organ development"/>
    <property type="evidence" value="ECO:0007669"/>
    <property type="project" value="TreeGrafter"/>
</dbReference>
<gene>
    <name evidence="3" type="ORF">MCOR_49992</name>
</gene>
<organism evidence="3 4">
    <name type="scientific">Mytilus coruscus</name>
    <name type="common">Sea mussel</name>
    <dbReference type="NCBI Taxonomy" id="42192"/>
    <lineage>
        <taxon>Eukaryota</taxon>
        <taxon>Metazoa</taxon>
        <taxon>Spiralia</taxon>
        <taxon>Lophotrochozoa</taxon>
        <taxon>Mollusca</taxon>
        <taxon>Bivalvia</taxon>
        <taxon>Autobranchia</taxon>
        <taxon>Pteriomorphia</taxon>
        <taxon>Mytilida</taxon>
        <taxon>Mytiloidea</taxon>
        <taxon>Mytilidae</taxon>
        <taxon>Mytilinae</taxon>
        <taxon>Mytilus</taxon>
    </lineage>
</organism>
<evidence type="ECO:0000256" key="1">
    <source>
        <dbReference type="SAM" id="MobiDB-lite"/>
    </source>
</evidence>
<accession>A0A6J8EBY8</accession>